<evidence type="ECO:0000313" key="2">
    <source>
        <dbReference type="EMBL" id="GAH16601.1"/>
    </source>
</evidence>
<proteinExistence type="predicted"/>
<feature type="region of interest" description="Disordered" evidence="1">
    <location>
        <begin position="1"/>
        <end position="28"/>
    </location>
</feature>
<dbReference type="EMBL" id="BART01034333">
    <property type="protein sequence ID" value="GAH16601.1"/>
    <property type="molecule type" value="Genomic_DNA"/>
</dbReference>
<feature type="compositionally biased region" description="Polar residues" evidence="1">
    <location>
        <begin position="9"/>
        <end position="28"/>
    </location>
</feature>
<protein>
    <submittedName>
        <fullName evidence="2">Uncharacterized protein</fullName>
    </submittedName>
</protein>
<reference evidence="2" key="1">
    <citation type="journal article" date="2014" name="Front. Microbiol.">
        <title>High frequency of phylogenetically diverse reductive dehalogenase-homologous genes in deep subseafloor sedimentary metagenomes.</title>
        <authorList>
            <person name="Kawai M."/>
            <person name="Futagami T."/>
            <person name="Toyoda A."/>
            <person name="Takaki Y."/>
            <person name="Nishi S."/>
            <person name="Hori S."/>
            <person name="Arai W."/>
            <person name="Tsubouchi T."/>
            <person name="Morono Y."/>
            <person name="Uchiyama I."/>
            <person name="Ito T."/>
            <person name="Fujiyama A."/>
            <person name="Inagaki F."/>
            <person name="Takami H."/>
        </authorList>
    </citation>
    <scope>NUCLEOTIDE SEQUENCE</scope>
    <source>
        <strain evidence="2">Expedition CK06-06</strain>
    </source>
</reference>
<name>X1D787_9ZZZZ</name>
<gene>
    <name evidence="2" type="ORF">S01H4_58710</name>
</gene>
<dbReference type="AlphaFoldDB" id="X1D787"/>
<organism evidence="2">
    <name type="scientific">marine sediment metagenome</name>
    <dbReference type="NCBI Taxonomy" id="412755"/>
    <lineage>
        <taxon>unclassified sequences</taxon>
        <taxon>metagenomes</taxon>
        <taxon>ecological metagenomes</taxon>
    </lineage>
</organism>
<sequence length="77" mass="9013">MRKELEEQFPQQTESKTTTQTDNNNTRGIQTFDDLTTLNEIINDMLDRYPPMLHFLPLKAKCDFDIGPIKIKENDLV</sequence>
<comment type="caution">
    <text evidence="2">The sequence shown here is derived from an EMBL/GenBank/DDBJ whole genome shotgun (WGS) entry which is preliminary data.</text>
</comment>
<accession>X1D787</accession>
<feature type="non-terminal residue" evidence="2">
    <location>
        <position position="77"/>
    </location>
</feature>
<evidence type="ECO:0000256" key="1">
    <source>
        <dbReference type="SAM" id="MobiDB-lite"/>
    </source>
</evidence>